<evidence type="ECO:0000256" key="1">
    <source>
        <dbReference type="SAM" id="Phobius"/>
    </source>
</evidence>
<organism evidence="2 3">
    <name type="scientific">Pedosphaera parvula (strain Ellin514)</name>
    <dbReference type="NCBI Taxonomy" id="320771"/>
    <lineage>
        <taxon>Bacteria</taxon>
        <taxon>Pseudomonadati</taxon>
        <taxon>Verrucomicrobiota</taxon>
        <taxon>Pedosphaerae</taxon>
        <taxon>Pedosphaerales</taxon>
        <taxon>Pedosphaeraceae</taxon>
        <taxon>Pedosphaera</taxon>
    </lineage>
</organism>
<proteinExistence type="predicted"/>
<reference evidence="2 3" key="1">
    <citation type="journal article" date="2011" name="J. Bacteriol.">
        <title>Genome sequence of 'Pedosphaera parvula' Ellin514, an aerobic Verrucomicrobial isolate from pasture soil.</title>
        <authorList>
            <person name="Kant R."/>
            <person name="van Passel M.W."/>
            <person name="Sangwan P."/>
            <person name="Palva A."/>
            <person name="Lucas S."/>
            <person name="Copeland A."/>
            <person name="Lapidus A."/>
            <person name="Glavina Del Rio T."/>
            <person name="Dalin E."/>
            <person name="Tice H."/>
            <person name="Bruce D."/>
            <person name="Goodwin L."/>
            <person name="Pitluck S."/>
            <person name="Chertkov O."/>
            <person name="Larimer F.W."/>
            <person name="Land M.L."/>
            <person name="Hauser L."/>
            <person name="Brettin T.S."/>
            <person name="Detter J.C."/>
            <person name="Han S."/>
            <person name="de Vos W.M."/>
            <person name="Janssen P.H."/>
            <person name="Smidt H."/>
        </authorList>
    </citation>
    <scope>NUCLEOTIDE SEQUENCE [LARGE SCALE GENOMIC DNA]</scope>
    <source>
        <strain evidence="2 3">Ellin514</strain>
    </source>
</reference>
<feature type="transmembrane region" description="Helical" evidence="1">
    <location>
        <begin position="101"/>
        <end position="122"/>
    </location>
</feature>
<sequence>MMSWYCVGKAADILAGKPSDGVGPSFSKSMDIAAIVLLLIIGSLLQLVIGRPVVRRLSRRQAALKDYCKAGFLIGLALLALIAGLLALGRPDMAEVLSAPVLMAASVVVASLVLSYGAAGTVERHEMGKTLKHNP</sequence>
<evidence type="ECO:0000313" key="3">
    <source>
        <dbReference type="Proteomes" id="UP000003688"/>
    </source>
</evidence>
<keyword evidence="1" id="KW-0472">Membrane</keyword>
<feature type="transmembrane region" description="Helical" evidence="1">
    <location>
        <begin position="32"/>
        <end position="49"/>
    </location>
</feature>
<keyword evidence="1" id="KW-0812">Transmembrane</keyword>
<dbReference type="Proteomes" id="UP000003688">
    <property type="component" value="Unassembled WGS sequence"/>
</dbReference>
<gene>
    <name evidence="2" type="ORF">Cflav_PD4044</name>
</gene>
<dbReference type="STRING" id="320771.Cflav_PD4044"/>
<accession>B9XGV4</accession>
<keyword evidence="3" id="KW-1185">Reference proteome</keyword>
<feature type="transmembrane region" description="Helical" evidence="1">
    <location>
        <begin position="70"/>
        <end position="89"/>
    </location>
</feature>
<dbReference type="AlphaFoldDB" id="B9XGV4"/>
<evidence type="ECO:0000313" key="2">
    <source>
        <dbReference type="EMBL" id="EEF60875.1"/>
    </source>
</evidence>
<keyword evidence="1" id="KW-1133">Transmembrane helix</keyword>
<name>B9XGV4_PEDPL</name>
<comment type="caution">
    <text evidence="2">The sequence shown here is derived from an EMBL/GenBank/DDBJ whole genome shotgun (WGS) entry which is preliminary data.</text>
</comment>
<dbReference type="EMBL" id="ABOX02000013">
    <property type="protein sequence ID" value="EEF60875.1"/>
    <property type="molecule type" value="Genomic_DNA"/>
</dbReference>
<protein>
    <submittedName>
        <fullName evidence="2">Uncharacterized protein</fullName>
    </submittedName>
</protein>